<dbReference type="EMBL" id="AVOT02001203">
    <property type="protein sequence ID" value="MBW0466061.1"/>
    <property type="molecule type" value="Genomic_DNA"/>
</dbReference>
<dbReference type="Proteomes" id="UP000765509">
    <property type="component" value="Unassembled WGS sequence"/>
</dbReference>
<organism evidence="1 2">
    <name type="scientific">Austropuccinia psidii MF-1</name>
    <dbReference type="NCBI Taxonomy" id="1389203"/>
    <lineage>
        <taxon>Eukaryota</taxon>
        <taxon>Fungi</taxon>
        <taxon>Dikarya</taxon>
        <taxon>Basidiomycota</taxon>
        <taxon>Pucciniomycotina</taxon>
        <taxon>Pucciniomycetes</taxon>
        <taxon>Pucciniales</taxon>
        <taxon>Sphaerophragmiaceae</taxon>
        <taxon>Austropuccinia</taxon>
    </lineage>
</organism>
<sequence length="190" mass="21727">MPVDHLKKNLLTIHSTAKDCSDMWKRECDTAGRCISDLNKYKKTEIDREDALEVRLTERFSRKHPMFPVSLVKPYHKTGEDRFPSRDKSHNPQGIVEVENSTGPLKEIIKVRKITLHGKGHRQYLVRLKAQADDKDKCLAEDAIPDGELHLRRFKNPGVLNSPINDELFIGSICWPVTQNQGTCMTAKIP</sequence>
<accession>A0A9Q3GG66</accession>
<name>A0A9Q3GG66_9BASI</name>
<protein>
    <submittedName>
        <fullName evidence="1">Uncharacterized protein</fullName>
    </submittedName>
</protein>
<dbReference type="OrthoDB" id="4360000at2759"/>
<dbReference type="AlphaFoldDB" id="A0A9Q3GG66"/>
<gene>
    <name evidence="1" type="ORF">O181_005776</name>
</gene>
<evidence type="ECO:0000313" key="1">
    <source>
        <dbReference type="EMBL" id="MBW0466061.1"/>
    </source>
</evidence>
<keyword evidence="2" id="KW-1185">Reference proteome</keyword>
<comment type="caution">
    <text evidence="1">The sequence shown here is derived from an EMBL/GenBank/DDBJ whole genome shotgun (WGS) entry which is preliminary data.</text>
</comment>
<evidence type="ECO:0000313" key="2">
    <source>
        <dbReference type="Proteomes" id="UP000765509"/>
    </source>
</evidence>
<reference evidence="1" key="1">
    <citation type="submission" date="2021-03" db="EMBL/GenBank/DDBJ databases">
        <title>Draft genome sequence of rust myrtle Austropuccinia psidii MF-1, a brazilian biotype.</title>
        <authorList>
            <person name="Quecine M.C."/>
            <person name="Pachon D.M.R."/>
            <person name="Bonatelli M.L."/>
            <person name="Correr F.H."/>
            <person name="Franceschini L.M."/>
            <person name="Leite T.F."/>
            <person name="Margarido G.R.A."/>
            <person name="Almeida C.A."/>
            <person name="Ferrarezi J.A."/>
            <person name="Labate C.A."/>
        </authorList>
    </citation>
    <scope>NUCLEOTIDE SEQUENCE</scope>
    <source>
        <strain evidence="1">MF-1</strain>
    </source>
</reference>
<proteinExistence type="predicted"/>